<feature type="chain" id="PRO_5043799857" evidence="2">
    <location>
        <begin position="20"/>
        <end position="177"/>
    </location>
</feature>
<dbReference type="EMBL" id="JASPKY010000409">
    <property type="protein sequence ID" value="KAK9701706.1"/>
    <property type="molecule type" value="Genomic_DNA"/>
</dbReference>
<comment type="caution">
    <text evidence="4">The sequence shown here is derived from an EMBL/GenBank/DDBJ whole genome shotgun (WGS) entry which is preliminary data.</text>
</comment>
<dbReference type="GO" id="GO:0006689">
    <property type="term" value="P:ganglioside catabolic process"/>
    <property type="evidence" value="ECO:0007669"/>
    <property type="project" value="InterPro"/>
</dbReference>
<evidence type="ECO:0000256" key="1">
    <source>
        <dbReference type="ARBA" id="ARBA00022729"/>
    </source>
</evidence>
<name>A0AAW1JET0_POPJA</name>
<dbReference type="GO" id="GO:0005319">
    <property type="term" value="F:lipid transporter activity"/>
    <property type="evidence" value="ECO:0007669"/>
    <property type="project" value="TreeGrafter"/>
</dbReference>
<dbReference type="Pfam" id="PF02221">
    <property type="entry name" value="E1_DerP2_DerF2"/>
    <property type="match status" value="1"/>
</dbReference>
<feature type="domain" description="MD-2-related lipid-recognition" evidence="3">
    <location>
        <begin position="29"/>
        <end position="174"/>
    </location>
</feature>
<evidence type="ECO:0000256" key="2">
    <source>
        <dbReference type="SAM" id="SignalP"/>
    </source>
</evidence>
<dbReference type="InterPro" id="IPR036846">
    <property type="entry name" value="GM2-AP_sf"/>
</dbReference>
<accession>A0AAW1JET0</accession>
<dbReference type="AlphaFoldDB" id="A0AAW1JET0"/>
<dbReference type="PANTHER" id="PTHR17357:SF0">
    <property type="entry name" value="GANGLIOSIDE GM2 ACTIVATOR"/>
    <property type="match status" value="1"/>
</dbReference>
<gene>
    <name evidence="4" type="ORF">QE152_g30422</name>
</gene>
<protein>
    <submittedName>
        <fullName evidence="4">ML domain</fullName>
    </submittedName>
</protein>
<dbReference type="Proteomes" id="UP001458880">
    <property type="component" value="Unassembled WGS sequence"/>
</dbReference>
<sequence>MNLFFRYIISVSLLSVTLQSQGTYEIKNFELTRCENTEDDPVTVENLTISLGNEVSPIVSGVFTTKIDLYAPIKYSTIMEKKIIWWIMMPCINNMGSCTFNDICTYGTPTNETCPAVFQDLPCRCPIKKGTYIIPPRISSIFAESLIVTGSYKGTITMSSNDTRLACYDTSFQIYST</sequence>
<feature type="signal peptide" evidence="2">
    <location>
        <begin position="1"/>
        <end position="19"/>
    </location>
</feature>
<organism evidence="4 5">
    <name type="scientific">Popillia japonica</name>
    <name type="common">Japanese beetle</name>
    <dbReference type="NCBI Taxonomy" id="7064"/>
    <lineage>
        <taxon>Eukaryota</taxon>
        <taxon>Metazoa</taxon>
        <taxon>Ecdysozoa</taxon>
        <taxon>Arthropoda</taxon>
        <taxon>Hexapoda</taxon>
        <taxon>Insecta</taxon>
        <taxon>Pterygota</taxon>
        <taxon>Neoptera</taxon>
        <taxon>Endopterygota</taxon>
        <taxon>Coleoptera</taxon>
        <taxon>Polyphaga</taxon>
        <taxon>Scarabaeiformia</taxon>
        <taxon>Scarabaeidae</taxon>
        <taxon>Rutelinae</taxon>
        <taxon>Popillia</taxon>
    </lineage>
</organism>
<reference evidence="4 5" key="1">
    <citation type="journal article" date="2024" name="BMC Genomics">
        <title>De novo assembly and annotation of Popillia japonica's genome with initial clues to its potential as an invasive pest.</title>
        <authorList>
            <person name="Cucini C."/>
            <person name="Boschi S."/>
            <person name="Funari R."/>
            <person name="Cardaioli E."/>
            <person name="Iannotti N."/>
            <person name="Marturano G."/>
            <person name="Paoli F."/>
            <person name="Bruttini M."/>
            <person name="Carapelli A."/>
            <person name="Frati F."/>
            <person name="Nardi F."/>
        </authorList>
    </citation>
    <scope>NUCLEOTIDE SEQUENCE [LARGE SCALE GENOMIC DNA]</scope>
    <source>
        <strain evidence="4">DMR45628</strain>
    </source>
</reference>
<dbReference type="PANTHER" id="PTHR17357">
    <property type="entry name" value="GM2 GANGLIOSIDE ACTIVATOR PROTEIN"/>
    <property type="match status" value="1"/>
</dbReference>
<keyword evidence="5" id="KW-1185">Reference proteome</keyword>
<keyword evidence="1 2" id="KW-0732">Signal</keyword>
<dbReference type="SUPFAM" id="SSF63707">
    <property type="entry name" value="Ganglioside M2 (gm2) activator"/>
    <property type="match status" value="1"/>
</dbReference>
<evidence type="ECO:0000313" key="5">
    <source>
        <dbReference type="Proteomes" id="UP001458880"/>
    </source>
</evidence>
<proteinExistence type="predicted"/>
<evidence type="ECO:0000259" key="3">
    <source>
        <dbReference type="Pfam" id="PF02221"/>
    </source>
</evidence>
<dbReference type="GO" id="GO:0008047">
    <property type="term" value="F:enzyme activator activity"/>
    <property type="evidence" value="ECO:0007669"/>
    <property type="project" value="InterPro"/>
</dbReference>
<dbReference type="InterPro" id="IPR003172">
    <property type="entry name" value="ML_dom"/>
</dbReference>
<dbReference type="Gene3D" id="2.70.220.10">
    <property type="entry name" value="Ganglioside GM2 activator"/>
    <property type="match status" value="1"/>
</dbReference>
<dbReference type="InterPro" id="IPR028996">
    <property type="entry name" value="GM2-AP"/>
</dbReference>
<dbReference type="GO" id="GO:0009898">
    <property type="term" value="C:cytoplasmic side of plasma membrane"/>
    <property type="evidence" value="ECO:0007669"/>
    <property type="project" value="TreeGrafter"/>
</dbReference>
<evidence type="ECO:0000313" key="4">
    <source>
        <dbReference type="EMBL" id="KAK9701706.1"/>
    </source>
</evidence>